<sequence length="77" mass="8716">MHATEAFGHNTRHRGASQGCLQTSRHCLGPLRVRSFHCNRPKRIFCRSSAIFGEVSQSLLVLKALKLKRLYVILKAL</sequence>
<dbReference type="Proteomes" id="UP000054097">
    <property type="component" value="Unassembled WGS sequence"/>
</dbReference>
<reference evidence="1 2" key="1">
    <citation type="submission" date="2014-04" db="EMBL/GenBank/DDBJ databases">
        <authorList>
            <consortium name="DOE Joint Genome Institute"/>
            <person name="Kuo A."/>
            <person name="Zuccaro A."/>
            <person name="Kohler A."/>
            <person name="Nagy L.G."/>
            <person name="Floudas D."/>
            <person name="Copeland A."/>
            <person name="Barry K.W."/>
            <person name="Cichocki N."/>
            <person name="Veneault-Fourrey C."/>
            <person name="LaButti K."/>
            <person name="Lindquist E.A."/>
            <person name="Lipzen A."/>
            <person name="Lundell T."/>
            <person name="Morin E."/>
            <person name="Murat C."/>
            <person name="Sun H."/>
            <person name="Tunlid A."/>
            <person name="Henrissat B."/>
            <person name="Grigoriev I.V."/>
            <person name="Hibbett D.S."/>
            <person name="Martin F."/>
            <person name="Nordberg H.P."/>
            <person name="Cantor M.N."/>
            <person name="Hua S.X."/>
        </authorList>
    </citation>
    <scope>NUCLEOTIDE SEQUENCE [LARGE SCALE GENOMIC DNA]</scope>
    <source>
        <strain evidence="1 2">MAFF 305830</strain>
    </source>
</reference>
<evidence type="ECO:0000313" key="1">
    <source>
        <dbReference type="EMBL" id="KIM33842.1"/>
    </source>
</evidence>
<evidence type="ECO:0000313" key="2">
    <source>
        <dbReference type="Proteomes" id="UP000054097"/>
    </source>
</evidence>
<dbReference type="EMBL" id="KN824277">
    <property type="protein sequence ID" value="KIM33842.1"/>
    <property type="molecule type" value="Genomic_DNA"/>
</dbReference>
<reference evidence="2" key="2">
    <citation type="submission" date="2015-01" db="EMBL/GenBank/DDBJ databases">
        <title>Evolutionary Origins and Diversification of the Mycorrhizal Mutualists.</title>
        <authorList>
            <consortium name="DOE Joint Genome Institute"/>
            <consortium name="Mycorrhizal Genomics Consortium"/>
            <person name="Kohler A."/>
            <person name="Kuo A."/>
            <person name="Nagy L.G."/>
            <person name="Floudas D."/>
            <person name="Copeland A."/>
            <person name="Barry K.W."/>
            <person name="Cichocki N."/>
            <person name="Veneault-Fourrey C."/>
            <person name="LaButti K."/>
            <person name="Lindquist E.A."/>
            <person name="Lipzen A."/>
            <person name="Lundell T."/>
            <person name="Morin E."/>
            <person name="Murat C."/>
            <person name="Riley R."/>
            <person name="Ohm R."/>
            <person name="Sun H."/>
            <person name="Tunlid A."/>
            <person name="Henrissat B."/>
            <person name="Grigoriev I.V."/>
            <person name="Hibbett D.S."/>
            <person name="Martin F."/>
        </authorList>
    </citation>
    <scope>NUCLEOTIDE SEQUENCE [LARGE SCALE GENOMIC DNA]</scope>
    <source>
        <strain evidence="2">MAFF 305830</strain>
    </source>
</reference>
<gene>
    <name evidence="1" type="ORF">M408DRAFT_86280</name>
</gene>
<dbReference type="HOGENOM" id="CLU_2639633_0_0_1"/>
<organism evidence="1 2">
    <name type="scientific">Serendipita vermifera MAFF 305830</name>
    <dbReference type="NCBI Taxonomy" id="933852"/>
    <lineage>
        <taxon>Eukaryota</taxon>
        <taxon>Fungi</taxon>
        <taxon>Dikarya</taxon>
        <taxon>Basidiomycota</taxon>
        <taxon>Agaricomycotina</taxon>
        <taxon>Agaricomycetes</taxon>
        <taxon>Sebacinales</taxon>
        <taxon>Serendipitaceae</taxon>
        <taxon>Serendipita</taxon>
    </lineage>
</organism>
<proteinExistence type="predicted"/>
<keyword evidence="2" id="KW-1185">Reference proteome</keyword>
<name>A0A0C2XYA1_SERVB</name>
<protein>
    <submittedName>
        <fullName evidence="1">Uncharacterized protein</fullName>
    </submittedName>
</protein>
<dbReference type="AlphaFoldDB" id="A0A0C2XYA1"/>
<accession>A0A0C2XYA1</accession>